<protein>
    <submittedName>
        <fullName evidence="1">Uncharacterized protein</fullName>
    </submittedName>
</protein>
<sequence>MSEKVDLQISKNLILIILIESDSNTIESNKDTDISNEEEDSIAIFSRKAHTLDILCIVIVVKKYFQKLFIIRRRHIVYCNCKEVLSKAHAEDILCIVIVKKYFQKLLRLVIQKKNSVIFRRTLQILLNQDLIGTVETAIKKENRL</sequence>
<reference evidence="1" key="1">
    <citation type="submission" date="2013-07" db="EMBL/GenBank/DDBJ databases">
        <title>The genome of an arbuscular mycorrhizal fungus provides insights into the evolution of the oldest plant symbiosis.</title>
        <authorList>
            <consortium name="DOE Joint Genome Institute"/>
            <person name="Tisserant E."/>
            <person name="Malbreil M."/>
            <person name="Kuo A."/>
            <person name="Kohler A."/>
            <person name="Symeonidi A."/>
            <person name="Balestrini R."/>
            <person name="Charron P."/>
            <person name="Duensing N."/>
            <person name="Frei-dit-Frey N."/>
            <person name="Gianinazzi-Pearson V."/>
            <person name="Gilbert B."/>
            <person name="Handa Y."/>
            <person name="Hijri M."/>
            <person name="Kaul R."/>
            <person name="Kawaguchi M."/>
            <person name="Krajinski F."/>
            <person name="Lammers P."/>
            <person name="Lapierre D."/>
            <person name="Masclaux F.G."/>
            <person name="Murat C."/>
            <person name="Morin E."/>
            <person name="Ndikumana S."/>
            <person name="Pagni M."/>
            <person name="Petitpierre D."/>
            <person name="Requena N."/>
            <person name="Rosikiewicz P."/>
            <person name="Riley R."/>
            <person name="Saito K."/>
            <person name="San Clemente H."/>
            <person name="Shapiro H."/>
            <person name="van Tuinen D."/>
            <person name="Becard G."/>
            <person name="Bonfante P."/>
            <person name="Paszkowski U."/>
            <person name="Shachar-Hill Y."/>
            <person name="Young J.P."/>
            <person name="Sanders I.R."/>
            <person name="Henrissat B."/>
            <person name="Rensing S.A."/>
            <person name="Grigoriev I.V."/>
            <person name="Corradi N."/>
            <person name="Roux C."/>
            <person name="Martin F."/>
        </authorList>
    </citation>
    <scope>NUCLEOTIDE SEQUENCE</scope>
    <source>
        <strain evidence="1">DAOM 197198</strain>
    </source>
</reference>
<proteinExistence type="predicted"/>
<accession>U9SYV4</accession>
<organism evidence="1">
    <name type="scientific">Rhizophagus irregularis (strain DAOM 181602 / DAOM 197198 / MUCL 43194)</name>
    <name type="common">Arbuscular mycorrhizal fungus</name>
    <name type="synonym">Glomus intraradices</name>
    <dbReference type="NCBI Taxonomy" id="747089"/>
    <lineage>
        <taxon>Eukaryota</taxon>
        <taxon>Fungi</taxon>
        <taxon>Fungi incertae sedis</taxon>
        <taxon>Mucoromycota</taxon>
        <taxon>Glomeromycotina</taxon>
        <taxon>Glomeromycetes</taxon>
        <taxon>Glomerales</taxon>
        <taxon>Glomeraceae</taxon>
        <taxon>Rhizophagus</taxon>
    </lineage>
</organism>
<name>U9SYV4_RHIID</name>
<dbReference type="EMBL" id="KI296765">
    <property type="protein sequence ID" value="ESA01060.1"/>
    <property type="molecule type" value="Genomic_DNA"/>
</dbReference>
<dbReference type="AlphaFoldDB" id="U9SYV4"/>
<gene>
    <name evidence="1" type="ORF">GLOINDRAFT_87123</name>
</gene>
<evidence type="ECO:0000313" key="1">
    <source>
        <dbReference type="EMBL" id="ESA01060.1"/>
    </source>
</evidence>
<dbReference type="HOGENOM" id="CLU_1787839_0_0_1"/>